<proteinExistence type="predicted"/>
<name>A0ACB9D2Q4_CICIN</name>
<evidence type="ECO:0000313" key="2">
    <source>
        <dbReference type="Proteomes" id="UP001055811"/>
    </source>
</evidence>
<dbReference type="Proteomes" id="UP001055811">
    <property type="component" value="Linkage Group LG05"/>
</dbReference>
<accession>A0ACB9D2Q4</accession>
<protein>
    <submittedName>
        <fullName evidence="1">Uncharacterized protein</fullName>
    </submittedName>
</protein>
<reference evidence="1 2" key="2">
    <citation type="journal article" date="2022" name="Mol. Ecol. Resour.">
        <title>The genomes of chicory, endive, great burdock and yacon provide insights into Asteraceae paleo-polyploidization history and plant inulin production.</title>
        <authorList>
            <person name="Fan W."/>
            <person name="Wang S."/>
            <person name="Wang H."/>
            <person name="Wang A."/>
            <person name="Jiang F."/>
            <person name="Liu H."/>
            <person name="Zhao H."/>
            <person name="Xu D."/>
            <person name="Zhang Y."/>
        </authorList>
    </citation>
    <scope>NUCLEOTIDE SEQUENCE [LARGE SCALE GENOMIC DNA]</scope>
    <source>
        <strain evidence="2">cv. Punajuju</strain>
        <tissue evidence="1">Leaves</tissue>
    </source>
</reference>
<reference evidence="2" key="1">
    <citation type="journal article" date="2022" name="Mol. Ecol. Resour.">
        <title>The genomes of chicory, endive, great burdock and yacon provide insights into Asteraceae palaeo-polyploidization history and plant inulin production.</title>
        <authorList>
            <person name="Fan W."/>
            <person name="Wang S."/>
            <person name="Wang H."/>
            <person name="Wang A."/>
            <person name="Jiang F."/>
            <person name="Liu H."/>
            <person name="Zhao H."/>
            <person name="Xu D."/>
            <person name="Zhang Y."/>
        </authorList>
    </citation>
    <scope>NUCLEOTIDE SEQUENCE [LARGE SCALE GENOMIC DNA]</scope>
    <source>
        <strain evidence="2">cv. Punajuju</strain>
    </source>
</reference>
<keyword evidence="2" id="KW-1185">Reference proteome</keyword>
<sequence>MVEPNSNLKQGDVAFKDDRIARNLSSIRVNPDFPSLDITTMLLDPVAFKDTIDLFVERYKEKNISVVAAFISAPISLYLSQLNFKHLETKSPSIRNQQPIFGICLSKADLVSPETFEIWATGIKRFASGSRVFVDESFFT</sequence>
<evidence type="ECO:0000313" key="1">
    <source>
        <dbReference type="EMBL" id="KAI3740673.1"/>
    </source>
</evidence>
<organism evidence="1 2">
    <name type="scientific">Cichorium intybus</name>
    <name type="common">Chicory</name>
    <dbReference type="NCBI Taxonomy" id="13427"/>
    <lineage>
        <taxon>Eukaryota</taxon>
        <taxon>Viridiplantae</taxon>
        <taxon>Streptophyta</taxon>
        <taxon>Embryophyta</taxon>
        <taxon>Tracheophyta</taxon>
        <taxon>Spermatophyta</taxon>
        <taxon>Magnoliopsida</taxon>
        <taxon>eudicotyledons</taxon>
        <taxon>Gunneridae</taxon>
        <taxon>Pentapetalae</taxon>
        <taxon>asterids</taxon>
        <taxon>campanulids</taxon>
        <taxon>Asterales</taxon>
        <taxon>Asteraceae</taxon>
        <taxon>Cichorioideae</taxon>
        <taxon>Cichorieae</taxon>
        <taxon>Cichoriinae</taxon>
        <taxon>Cichorium</taxon>
    </lineage>
</organism>
<gene>
    <name evidence="1" type="ORF">L2E82_31143</name>
</gene>
<dbReference type="EMBL" id="CM042013">
    <property type="protein sequence ID" value="KAI3740673.1"/>
    <property type="molecule type" value="Genomic_DNA"/>
</dbReference>
<comment type="caution">
    <text evidence="1">The sequence shown here is derived from an EMBL/GenBank/DDBJ whole genome shotgun (WGS) entry which is preliminary data.</text>
</comment>